<dbReference type="InterPro" id="IPR016215">
    <property type="entry name" value="NTA_MOA"/>
</dbReference>
<evidence type="ECO:0000256" key="2">
    <source>
        <dbReference type="ARBA" id="ARBA00022643"/>
    </source>
</evidence>
<accession>A0A0D8BA80</accession>
<dbReference type="InterPro" id="IPR051260">
    <property type="entry name" value="Diverse_substr_monoxygenases"/>
</dbReference>
<dbReference type="InterPro" id="IPR011251">
    <property type="entry name" value="Luciferase-like_dom"/>
</dbReference>
<dbReference type="OrthoDB" id="3265338at2"/>
<dbReference type="PANTHER" id="PTHR30011:SF16">
    <property type="entry name" value="C2H2 FINGER DOMAIN TRANSCRIPTION FACTOR (EUROFUNG)-RELATED"/>
    <property type="match status" value="1"/>
</dbReference>
<organism evidence="8 9">
    <name type="scientific">Frankia torreyi</name>
    <dbReference type="NCBI Taxonomy" id="1856"/>
    <lineage>
        <taxon>Bacteria</taxon>
        <taxon>Bacillati</taxon>
        <taxon>Actinomycetota</taxon>
        <taxon>Actinomycetes</taxon>
        <taxon>Frankiales</taxon>
        <taxon>Frankiaceae</taxon>
        <taxon>Frankia</taxon>
    </lineage>
</organism>
<keyword evidence="3" id="KW-0560">Oxidoreductase</keyword>
<dbReference type="SMR" id="A0A0D8BA80"/>
<dbReference type="GO" id="GO:0004497">
    <property type="term" value="F:monooxygenase activity"/>
    <property type="evidence" value="ECO:0007669"/>
    <property type="project" value="UniProtKB-KW"/>
</dbReference>
<name>A0A0D8BA80_9ACTN</name>
<feature type="binding site" evidence="6">
    <location>
        <position position="221"/>
    </location>
    <ligand>
        <name>FMN</name>
        <dbReference type="ChEBI" id="CHEBI:58210"/>
    </ligand>
</feature>
<gene>
    <name evidence="8" type="ORF">FF36_04696</name>
</gene>
<dbReference type="EMBL" id="JYFN01000046">
    <property type="protein sequence ID" value="KJE21015.1"/>
    <property type="molecule type" value="Genomic_DNA"/>
</dbReference>
<reference evidence="8 9" key="2">
    <citation type="journal article" date="2016" name="Genome Announc.">
        <title>Permanent Draft Genome Sequences for Two Variants of Frankia sp. Strain CpI1, the First Frankia Strain Isolated from Root Nodules of Comptonia peregrina.</title>
        <authorList>
            <person name="Oshone R."/>
            <person name="Hurst S.G.IV."/>
            <person name="Abebe-Akele F."/>
            <person name="Simpson S."/>
            <person name="Morris K."/>
            <person name="Thomas W.K."/>
            <person name="Tisa L.S."/>
        </authorList>
    </citation>
    <scope>NUCLEOTIDE SEQUENCE [LARGE SCALE GENOMIC DNA]</scope>
    <source>
        <strain evidence="9">CpI1-S</strain>
    </source>
</reference>
<comment type="caution">
    <text evidence="8">The sequence shown here is derived from an EMBL/GenBank/DDBJ whole genome shotgun (WGS) entry which is preliminary data.</text>
</comment>
<evidence type="ECO:0000256" key="6">
    <source>
        <dbReference type="PIRSR" id="PIRSR000337-1"/>
    </source>
</evidence>
<comment type="similarity">
    <text evidence="5">Belongs to the NtaA/SnaA/DszA monooxygenase family.</text>
</comment>
<feature type="binding site" evidence="6">
    <location>
        <position position="150"/>
    </location>
    <ligand>
        <name>FMN</name>
        <dbReference type="ChEBI" id="CHEBI:58210"/>
    </ligand>
</feature>
<dbReference type="Pfam" id="PF00296">
    <property type="entry name" value="Bac_luciferase"/>
    <property type="match status" value="1"/>
</dbReference>
<dbReference type="CDD" id="cd01095">
    <property type="entry name" value="Nitrilotriacetate_monoxgenase"/>
    <property type="match status" value="1"/>
</dbReference>
<dbReference type="RefSeq" id="WP_044887209.1">
    <property type="nucleotide sequence ID" value="NZ_JYFN01000046.1"/>
</dbReference>
<proteinExistence type="inferred from homology"/>
<dbReference type="SUPFAM" id="SSF51679">
    <property type="entry name" value="Bacterial luciferase-like"/>
    <property type="match status" value="1"/>
</dbReference>
<dbReference type="PATRIC" id="fig|1502723.3.peg.4660"/>
<keyword evidence="9" id="KW-1185">Reference proteome</keyword>
<keyword evidence="4 8" id="KW-0503">Monooxygenase</keyword>
<feature type="binding site" evidence="6">
    <location>
        <position position="58"/>
    </location>
    <ligand>
        <name>FMN</name>
        <dbReference type="ChEBI" id="CHEBI:58210"/>
    </ligand>
</feature>
<evidence type="ECO:0000256" key="3">
    <source>
        <dbReference type="ARBA" id="ARBA00023002"/>
    </source>
</evidence>
<keyword evidence="2 6" id="KW-0288">FMN</keyword>
<evidence type="ECO:0000313" key="8">
    <source>
        <dbReference type="EMBL" id="KJE21015.1"/>
    </source>
</evidence>
<feature type="domain" description="Luciferase-like" evidence="7">
    <location>
        <begin position="29"/>
        <end position="387"/>
    </location>
</feature>
<evidence type="ECO:0000256" key="4">
    <source>
        <dbReference type="ARBA" id="ARBA00023033"/>
    </source>
</evidence>
<feature type="binding site" evidence="6">
    <location>
        <position position="96"/>
    </location>
    <ligand>
        <name>FMN</name>
        <dbReference type="ChEBI" id="CHEBI:58210"/>
    </ligand>
</feature>
<dbReference type="Gene3D" id="3.20.20.30">
    <property type="entry name" value="Luciferase-like domain"/>
    <property type="match status" value="1"/>
</dbReference>
<dbReference type="GO" id="GO:0016705">
    <property type="term" value="F:oxidoreductase activity, acting on paired donors, with incorporation or reduction of molecular oxygen"/>
    <property type="evidence" value="ECO:0007669"/>
    <property type="project" value="InterPro"/>
</dbReference>
<keyword evidence="1 6" id="KW-0285">Flavoprotein</keyword>
<reference evidence="9" key="1">
    <citation type="submission" date="2015-02" db="EMBL/GenBank/DDBJ databases">
        <title>Draft Genome of Frankia sp. CpI1-S.</title>
        <authorList>
            <person name="Oshone R.T."/>
            <person name="Ngom M."/>
            <person name="Ghodhbane-Gtari F."/>
            <person name="Gtari M."/>
            <person name="Morris K."/>
            <person name="Thomas K."/>
            <person name="Sen A."/>
            <person name="Tisa L.S."/>
        </authorList>
    </citation>
    <scope>NUCLEOTIDE SEQUENCE [LARGE SCALE GENOMIC DNA]</scope>
    <source>
        <strain evidence="9">CpI1-S</strain>
    </source>
</reference>
<evidence type="ECO:0000256" key="5">
    <source>
        <dbReference type="ARBA" id="ARBA00033748"/>
    </source>
</evidence>
<dbReference type="AlphaFoldDB" id="A0A0D8BA80"/>
<evidence type="ECO:0000259" key="7">
    <source>
        <dbReference type="Pfam" id="PF00296"/>
    </source>
</evidence>
<evidence type="ECO:0000256" key="1">
    <source>
        <dbReference type="ARBA" id="ARBA00022630"/>
    </source>
</evidence>
<dbReference type="PANTHER" id="PTHR30011">
    <property type="entry name" value="ALKANESULFONATE MONOOXYGENASE-RELATED"/>
    <property type="match status" value="1"/>
</dbReference>
<sequence>MTDAPRQLHLNLVLLADGAHVAGWRYNNSPDSFTDIDHFVELARIAERGTFDALFRGDNHGAIHSEHGRRNWHALEPVSLLAAISQRTERIGLIGTRSAIFGTPFEVARQFASLDHITAGRAGWNIVTSWAPETATAFGVGAEPAEEERYRWAGEFVEAVLRLWESLEPDAVVADLATGRFLDEAKVHEVDVRGRYFPVRATLGSPRTPQGRPVLFQAGASPRHRQYAARWADGLFTVQRTLVGARSFYADVKALAAGHGRRPEDVLVLPGLEVTVGSTEQEARARRDGLNELYGMEHLVEKLAERLFVPPDLLKPDAPLPYEQVESFTPPSRARPFRDQVLAHARVRNLTVRELIADNPGGHLSIVGSPEQIADHLQTWFVERGADGFNIFVDTAPEGLELFVDHVVPILRRRGIFRHEYPGRTLRDILGVGAPGPA</sequence>
<protein>
    <submittedName>
        <fullName evidence="8">FMN-dependent oxidoreductase, nitrilotriacetate monooxygenase family</fullName>
    </submittedName>
</protein>
<dbReference type="NCBIfam" id="TIGR03860">
    <property type="entry name" value="FMN_nitrolo"/>
    <property type="match status" value="1"/>
</dbReference>
<evidence type="ECO:0000313" key="9">
    <source>
        <dbReference type="Proteomes" id="UP000032545"/>
    </source>
</evidence>
<dbReference type="Proteomes" id="UP000032545">
    <property type="component" value="Unassembled WGS sequence"/>
</dbReference>
<dbReference type="InterPro" id="IPR036661">
    <property type="entry name" value="Luciferase-like_sf"/>
</dbReference>
<dbReference type="PIRSF" id="PIRSF000337">
    <property type="entry name" value="NTA_MOA"/>
    <property type="match status" value="1"/>
</dbReference>